<proteinExistence type="predicted"/>
<reference evidence="2 3" key="1">
    <citation type="submission" date="2013-10" db="EMBL/GenBank/DDBJ databases">
        <title>The Genome Sequence of Helicobacter canis NCTC 12740.</title>
        <authorList>
            <consortium name="The Broad Institute Genomics Platform"/>
            <person name="Earl A."/>
            <person name="Fox J.G."/>
            <person name="Shen Z."/>
            <person name="Young S.K."/>
            <person name="Zeng Q."/>
            <person name="Gargeya S."/>
            <person name="Fitzgerald M."/>
            <person name="Abouelleil A."/>
            <person name="Alvarado L."/>
            <person name="Chapman S.B."/>
            <person name="Gainer-Dewar J."/>
            <person name="Goldberg J."/>
            <person name="Griggs A."/>
            <person name="Gujja S."/>
            <person name="Hansen M."/>
            <person name="Howarth C."/>
            <person name="Imamovic A."/>
            <person name="Ireland A."/>
            <person name="Larimer J."/>
            <person name="McCowan C."/>
            <person name="Murphy C."/>
            <person name="Pearson M."/>
            <person name="Poon T.W."/>
            <person name="Priest M."/>
            <person name="Roberts A."/>
            <person name="Saif S."/>
            <person name="Shea T."/>
            <person name="Sykes S."/>
            <person name="Wortman J."/>
            <person name="Nusbaum C."/>
            <person name="Birren B."/>
        </authorList>
    </citation>
    <scope>NUCLEOTIDE SEQUENCE [LARGE SCALE GENOMIC DNA]</scope>
    <source>
        <strain evidence="2 3">NCTC 12740</strain>
    </source>
</reference>
<dbReference type="EMBL" id="AZJJ01000001">
    <property type="protein sequence ID" value="ETD27830.1"/>
    <property type="molecule type" value="Genomic_DNA"/>
</dbReference>
<feature type="transmembrane region" description="Helical" evidence="1">
    <location>
        <begin position="6"/>
        <end position="27"/>
    </location>
</feature>
<protein>
    <submittedName>
        <fullName evidence="2">Uncharacterized protein</fullName>
    </submittedName>
</protein>
<dbReference type="HOGENOM" id="CLU_3382210_0_0_7"/>
<keyword evidence="3" id="KW-1185">Reference proteome</keyword>
<evidence type="ECO:0000256" key="1">
    <source>
        <dbReference type="SAM" id="Phobius"/>
    </source>
</evidence>
<evidence type="ECO:0000313" key="3">
    <source>
        <dbReference type="Proteomes" id="UP000018688"/>
    </source>
</evidence>
<dbReference type="AlphaFoldDB" id="V8CLC7"/>
<gene>
    <name evidence="2" type="ORF">HMPREF2087_00752</name>
</gene>
<comment type="caution">
    <text evidence="2">The sequence shown here is derived from an EMBL/GenBank/DDBJ whole genome shotgun (WGS) entry which is preliminary data.</text>
</comment>
<evidence type="ECO:0000313" key="2">
    <source>
        <dbReference type="EMBL" id="ETD27830.1"/>
    </source>
</evidence>
<sequence length="33" mass="3756">MEALEWILLVFLAIFAIGSIAGYVLFVKNEKKK</sequence>
<organism evidence="2 3">
    <name type="scientific">Helicobacter canis NCTC 12740</name>
    <dbReference type="NCBI Taxonomy" id="1357399"/>
    <lineage>
        <taxon>Bacteria</taxon>
        <taxon>Pseudomonadati</taxon>
        <taxon>Campylobacterota</taxon>
        <taxon>Epsilonproteobacteria</taxon>
        <taxon>Campylobacterales</taxon>
        <taxon>Helicobacteraceae</taxon>
        <taxon>Helicobacter</taxon>
    </lineage>
</organism>
<dbReference type="Proteomes" id="UP000018688">
    <property type="component" value="Unassembled WGS sequence"/>
</dbReference>
<name>V8CLC7_9HELI</name>
<keyword evidence="1" id="KW-0812">Transmembrane</keyword>
<keyword evidence="1" id="KW-0472">Membrane</keyword>
<keyword evidence="1" id="KW-1133">Transmembrane helix</keyword>
<accession>V8CLC7</accession>